<evidence type="ECO:0000256" key="5">
    <source>
        <dbReference type="ARBA" id="ARBA00022984"/>
    </source>
</evidence>
<dbReference type="GO" id="GO:0016740">
    <property type="term" value="F:transferase activity"/>
    <property type="evidence" value="ECO:0007669"/>
    <property type="project" value="UniProtKB-KW"/>
</dbReference>
<keyword evidence="4 7" id="KW-0133">Cell shape</keyword>
<dbReference type="Gene3D" id="2.40.440.10">
    <property type="entry name" value="L,D-transpeptidase catalytic domain-like"/>
    <property type="match status" value="1"/>
</dbReference>
<proteinExistence type="inferred from homology"/>
<dbReference type="CDD" id="cd16913">
    <property type="entry name" value="YkuD_like"/>
    <property type="match status" value="1"/>
</dbReference>
<reference evidence="10 11" key="1">
    <citation type="submission" date="2016-12" db="EMBL/GenBank/DDBJ databases">
        <title>Draft genome sequences of strains Salinicola socius SMB35, Salinicola sp. MH3R3-1 and Chromohalobacter sp. SMB17 from the Verkhnekamsk potash mining region of Russia.</title>
        <authorList>
            <person name="Mavrodi D.V."/>
            <person name="Olsson B.E."/>
            <person name="Korsakova E.S."/>
            <person name="Pyankova A."/>
            <person name="Mavrodi O.V."/>
            <person name="Plotnikova E.G."/>
        </authorList>
    </citation>
    <scope>NUCLEOTIDE SEQUENCE [LARGE SCALE GENOMIC DNA]</scope>
    <source>
        <strain evidence="10 11">SMB17</strain>
    </source>
</reference>
<dbReference type="STRING" id="223900.GCA_000821045_02422"/>
<comment type="caution">
    <text evidence="10">The sequence shown here is derived from an EMBL/GenBank/DDBJ whole genome shotgun (WGS) entry which is preliminary data.</text>
</comment>
<dbReference type="AlphaFoldDB" id="A0A1Q8TGY0"/>
<feature type="signal peptide" evidence="8">
    <location>
        <begin position="1"/>
        <end position="29"/>
    </location>
</feature>
<dbReference type="GO" id="GO:0009252">
    <property type="term" value="P:peptidoglycan biosynthetic process"/>
    <property type="evidence" value="ECO:0007669"/>
    <property type="project" value="UniProtKB-UniPathway"/>
</dbReference>
<dbReference type="UniPathway" id="UPA00219"/>
<evidence type="ECO:0000313" key="11">
    <source>
        <dbReference type="Proteomes" id="UP000186806"/>
    </source>
</evidence>
<name>A0A1Q8TGY0_9GAMM</name>
<dbReference type="Pfam" id="PF03734">
    <property type="entry name" value="YkuD"/>
    <property type="match status" value="1"/>
</dbReference>
<evidence type="ECO:0000256" key="3">
    <source>
        <dbReference type="ARBA" id="ARBA00022679"/>
    </source>
</evidence>
<dbReference type="EMBL" id="MSDQ01000004">
    <property type="protein sequence ID" value="OLO12939.1"/>
    <property type="molecule type" value="Genomic_DNA"/>
</dbReference>
<dbReference type="Proteomes" id="UP000186806">
    <property type="component" value="Unassembled WGS sequence"/>
</dbReference>
<dbReference type="GO" id="GO:0008360">
    <property type="term" value="P:regulation of cell shape"/>
    <property type="evidence" value="ECO:0007669"/>
    <property type="project" value="UniProtKB-UniRule"/>
</dbReference>
<dbReference type="InterPro" id="IPR038063">
    <property type="entry name" value="Transpep_catalytic_dom"/>
</dbReference>
<feature type="active site" description="Proton donor/acceptor" evidence="7">
    <location>
        <position position="147"/>
    </location>
</feature>
<keyword evidence="5 7" id="KW-0573">Peptidoglycan synthesis</keyword>
<evidence type="ECO:0000256" key="7">
    <source>
        <dbReference type="PROSITE-ProRule" id="PRU01373"/>
    </source>
</evidence>
<feature type="domain" description="L,D-TPase catalytic" evidence="9">
    <location>
        <begin position="33"/>
        <end position="190"/>
    </location>
</feature>
<accession>A0A1Q8TGY0</accession>
<dbReference type="GO" id="GO:0004180">
    <property type="term" value="F:carboxypeptidase activity"/>
    <property type="evidence" value="ECO:0007669"/>
    <property type="project" value="UniProtKB-ARBA"/>
</dbReference>
<protein>
    <recommendedName>
        <fullName evidence="9">L,D-TPase catalytic domain-containing protein</fullName>
    </recommendedName>
</protein>
<dbReference type="SUPFAM" id="SSF141523">
    <property type="entry name" value="L,D-transpeptidase catalytic domain-like"/>
    <property type="match status" value="1"/>
</dbReference>
<keyword evidence="11" id="KW-1185">Reference proteome</keyword>
<sequence length="213" mass="23766">MRRWARALVMTLSVLSLAVWCGSCALANANDEIWVLIDDNDSTLDIYRGDTRIEHFEPVALGRGGTARVRQRGSRMTPTGEFHINRINRDSKFNIFLGLDYPKLDTAREAMRAGLMSPTEYADFQDAYYRDGAPPQDTVLGGYIGIHGLGSSDPEIHRRFNWTEGCVAVTNDQIEKLTRLVSIGTRVVIRGDDDAPIAALHDKPQVDSRTLTD</sequence>
<keyword evidence="6 7" id="KW-0961">Cell wall biogenesis/degradation</keyword>
<keyword evidence="3" id="KW-0808">Transferase</keyword>
<evidence type="ECO:0000313" key="10">
    <source>
        <dbReference type="EMBL" id="OLO12939.1"/>
    </source>
</evidence>
<evidence type="ECO:0000256" key="1">
    <source>
        <dbReference type="ARBA" id="ARBA00004752"/>
    </source>
</evidence>
<keyword evidence="8" id="KW-0732">Signal</keyword>
<evidence type="ECO:0000256" key="8">
    <source>
        <dbReference type="SAM" id="SignalP"/>
    </source>
</evidence>
<comment type="pathway">
    <text evidence="1 7">Cell wall biogenesis; peptidoglycan biosynthesis.</text>
</comment>
<dbReference type="PANTHER" id="PTHR36699:SF1">
    <property type="entry name" value="L,D-TRANSPEPTIDASE YAFK-RELATED"/>
    <property type="match status" value="1"/>
</dbReference>
<dbReference type="PANTHER" id="PTHR36699">
    <property type="entry name" value="LD-TRANSPEPTIDASE"/>
    <property type="match status" value="1"/>
</dbReference>
<dbReference type="PROSITE" id="PS52029">
    <property type="entry name" value="LD_TPASE"/>
    <property type="match status" value="1"/>
</dbReference>
<feature type="chain" id="PRO_5012728704" description="L,D-TPase catalytic domain-containing protein" evidence="8">
    <location>
        <begin position="30"/>
        <end position="213"/>
    </location>
</feature>
<organism evidence="10 11">
    <name type="scientific">Chromohalobacter japonicus</name>
    <dbReference type="NCBI Taxonomy" id="223900"/>
    <lineage>
        <taxon>Bacteria</taxon>
        <taxon>Pseudomonadati</taxon>
        <taxon>Pseudomonadota</taxon>
        <taxon>Gammaproteobacteria</taxon>
        <taxon>Oceanospirillales</taxon>
        <taxon>Halomonadaceae</taxon>
        <taxon>Chromohalobacter</taxon>
    </lineage>
</organism>
<feature type="active site" description="Nucleophile" evidence="7">
    <location>
        <position position="166"/>
    </location>
</feature>
<comment type="similarity">
    <text evidence="2">Belongs to the YkuD family.</text>
</comment>
<evidence type="ECO:0000256" key="2">
    <source>
        <dbReference type="ARBA" id="ARBA00005992"/>
    </source>
</evidence>
<evidence type="ECO:0000259" key="9">
    <source>
        <dbReference type="PROSITE" id="PS52029"/>
    </source>
</evidence>
<dbReference type="GO" id="GO:0071555">
    <property type="term" value="P:cell wall organization"/>
    <property type="evidence" value="ECO:0007669"/>
    <property type="project" value="UniProtKB-UniRule"/>
</dbReference>
<evidence type="ECO:0000256" key="4">
    <source>
        <dbReference type="ARBA" id="ARBA00022960"/>
    </source>
</evidence>
<gene>
    <name evidence="10" type="ORF">BTW10_01615</name>
</gene>
<dbReference type="InterPro" id="IPR005490">
    <property type="entry name" value="LD_TPept_cat_dom"/>
</dbReference>
<evidence type="ECO:0000256" key="6">
    <source>
        <dbReference type="ARBA" id="ARBA00023316"/>
    </source>
</evidence>